<dbReference type="GO" id="GO:0070819">
    <property type="term" value="F:menaquinone-dependent protoporphyrinogen oxidase activity"/>
    <property type="evidence" value="ECO:0007669"/>
    <property type="project" value="TreeGrafter"/>
</dbReference>
<dbReference type="InterPro" id="IPR026816">
    <property type="entry name" value="Flavodoxin_dom"/>
</dbReference>
<dbReference type="InterPro" id="IPR029039">
    <property type="entry name" value="Flavoprotein-like_sf"/>
</dbReference>
<sequence length="148" mass="16313">MKVLIGYDTKHGNTKKVAELIGEGIKSVEKNEVTVENVKEIDLNQEKIYDLILLGSPNHGGSHTRTVKKFIKELANAQLKGKSYAVFDTYMGKDFEKVIKDMEVQVSEMIPDLIKASSGLSIKVGGMEGPIVDEDLPKCKEFGSKLAN</sequence>
<dbReference type="InterPro" id="IPR008254">
    <property type="entry name" value="Flavodoxin/NO_synth"/>
</dbReference>
<dbReference type="Pfam" id="PF12724">
    <property type="entry name" value="Flavodoxin_5"/>
    <property type="match status" value="1"/>
</dbReference>
<dbReference type="PROSITE" id="PS50902">
    <property type="entry name" value="FLAVODOXIN_LIKE"/>
    <property type="match status" value="1"/>
</dbReference>
<dbReference type="GO" id="GO:0010181">
    <property type="term" value="F:FMN binding"/>
    <property type="evidence" value="ECO:0007669"/>
    <property type="project" value="InterPro"/>
</dbReference>
<dbReference type="GO" id="GO:0006783">
    <property type="term" value="P:heme biosynthetic process"/>
    <property type="evidence" value="ECO:0007669"/>
    <property type="project" value="TreeGrafter"/>
</dbReference>
<organism evidence="2">
    <name type="scientific">marine sediment metagenome</name>
    <dbReference type="NCBI Taxonomy" id="412755"/>
    <lineage>
        <taxon>unclassified sequences</taxon>
        <taxon>metagenomes</taxon>
        <taxon>ecological metagenomes</taxon>
    </lineage>
</organism>
<feature type="domain" description="Flavodoxin-like" evidence="1">
    <location>
        <begin position="3"/>
        <end position="147"/>
    </location>
</feature>
<evidence type="ECO:0000313" key="2">
    <source>
        <dbReference type="EMBL" id="KKL88899.1"/>
    </source>
</evidence>
<proteinExistence type="predicted"/>
<gene>
    <name evidence="2" type="ORF">LCGC14_1920110</name>
</gene>
<dbReference type="InterPro" id="IPR052200">
    <property type="entry name" value="Protoporphyrinogen_IX_DH"/>
</dbReference>
<name>A0A0F9FQX1_9ZZZZ</name>
<dbReference type="Gene3D" id="3.40.50.360">
    <property type="match status" value="1"/>
</dbReference>
<protein>
    <recommendedName>
        <fullName evidence="1">Flavodoxin-like domain-containing protein</fullName>
    </recommendedName>
</protein>
<reference evidence="2" key="1">
    <citation type="journal article" date="2015" name="Nature">
        <title>Complex archaea that bridge the gap between prokaryotes and eukaryotes.</title>
        <authorList>
            <person name="Spang A."/>
            <person name="Saw J.H."/>
            <person name="Jorgensen S.L."/>
            <person name="Zaremba-Niedzwiedzka K."/>
            <person name="Martijn J."/>
            <person name="Lind A.E."/>
            <person name="van Eijk R."/>
            <person name="Schleper C."/>
            <person name="Guy L."/>
            <person name="Ettema T.J."/>
        </authorList>
    </citation>
    <scope>NUCLEOTIDE SEQUENCE</scope>
</reference>
<comment type="caution">
    <text evidence="2">The sequence shown here is derived from an EMBL/GenBank/DDBJ whole genome shotgun (WGS) entry which is preliminary data.</text>
</comment>
<dbReference type="SUPFAM" id="SSF52218">
    <property type="entry name" value="Flavoproteins"/>
    <property type="match status" value="1"/>
</dbReference>
<dbReference type="PANTHER" id="PTHR38030:SF2">
    <property type="entry name" value="PROTOPORPHYRINOGEN IX DEHYDROGENASE [QUINONE]"/>
    <property type="match status" value="1"/>
</dbReference>
<dbReference type="EMBL" id="LAZR01020433">
    <property type="protein sequence ID" value="KKL88899.1"/>
    <property type="molecule type" value="Genomic_DNA"/>
</dbReference>
<accession>A0A0F9FQX1</accession>
<evidence type="ECO:0000259" key="1">
    <source>
        <dbReference type="PROSITE" id="PS50902"/>
    </source>
</evidence>
<dbReference type="AlphaFoldDB" id="A0A0F9FQX1"/>
<dbReference type="PANTHER" id="PTHR38030">
    <property type="entry name" value="PROTOPORPHYRINOGEN IX DEHYDROGENASE [MENAQUINONE]"/>
    <property type="match status" value="1"/>
</dbReference>